<sequence>MKKDLSFTDKWIVLDLDGTVIYDDRVPRDVARSAELLKSSGWSLIVATGRILAGALRHIRSLGALWPAIVYDGARVMDPKSGAVYFERRMPADVAREVLKLGFDFPLEVQVYGDEAVRCRPSDLLSIAYFKSLDVKLEPVLLSSDIKDDVFRILYFGKPALVAKLKGMLEGSLSGKVNITLAGDDFLDVLPLGTSKGSALAELKKLSGLNDVYVVGVGDHMNDLEMLGICDFKVAPEDAVSDILEMADLVIPPASRKGFCALADFLLSRDFKITVNGRC</sequence>
<keyword evidence="2" id="KW-1185">Reference proteome</keyword>
<evidence type="ECO:0000313" key="1">
    <source>
        <dbReference type="EMBL" id="SIN64015.1"/>
    </source>
</evidence>
<dbReference type="Proteomes" id="UP000185093">
    <property type="component" value="Unassembled WGS sequence"/>
</dbReference>
<dbReference type="PANTHER" id="PTHR10000:SF8">
    <property type="entry name" value="HAD SUPERFAMILY HYDROLASE-LIKE, TYPE 3"/>
    <property type="match status" value="1"/>
</dbReference>
<protein>
    <submittedName>
        <fullName evidence="1">Uncharacterized protein</fullName>
    </submittedName>
</protein>
<dbReference type="Gene3D" id="3.30.1240.10">
    <property type="match status" value="1"/>
</dbReference>
<dbReference type="NCBIfam" id="TIGR01484">
    <property type="entry name" value="HAD-SF-IIB"/>
    <property type="match status" value="1"/>
</dbReference>
<dbReference type="PANTHER" id="PTHR10000">
    <property type="entry name" value="PHOSPHOSERINE PHOSPHATASE"/>
    <property type="match status" value="1"/>
</dbReference>
<dbReference type="InterPro" id="IPR023214">
    <property type="entry name" value="HAD_sf"/>
</dbReference>
<dbReference type="InterPro" id="IPR036412">
    <property type="entry name" value="HAD-like_sf"/>
</dbReference>
<dbReference type="EMBL" id="FSQZ01000001">
    <property type="protein sequence ID" value="SIN64015.1"/>
    <property type="molecule type" value="Genomic_DNA"/>
</dbReference>
<name>A0ABY1JBM6_9BACT</name>
<dbReference type="SUPFAM" id="SSF56784">
    <property type="entry name" value="HAD-like"/>
    <property type="match status" value="1"/>
</dbReference>
<dbReference type="Pfam" id="PF08282">
    <property type="entry name" value="Hydrolase_3"/>
    <property type="match status" value="1"/>
</dbReference>
<evidence type="ECO:0000313" key="2">
    <source>
        <dbReference type="Proteomes" id="UP000185093"/>
    </source>
</evidence>
<dbReference type="Gene3D" id="3.40.50.1000">
    <property type="entry name" value="HAD superfamily/HAD-like"/>
    <property type="match status" value="1"/>
</dbReference>
<comment type="caution">
    <text evidence="1">The sequence shown here is derived from an EMBL/GenBank/DDBJ whole genome shotgun (WGS) entry which is preliminary data.</text>
</comment>
<reference evidence="1 2" key="1">
    <citation type="submission" date="2016-11" db="EMBL/GenBank/DDBJ databases">
        <authorList>
            <person name="Varghese N."/>
            <person name="Submissions S."/>
        </authorList>
    </citation>
    <scope>NUCLEOTIDE SEQUENCE [LARGE SCALE GENOMIC DNA]</scope>
    <source>
        <strain evidence="1 2">DSM 20664</strain>
    </source>
</reference>
<accession>A0ABY1JBM6</accession>
<dbReference type="InterPro" id="IPR006379">
    <property type="entry name" value="HAD-SF_hydro_IIB"/>
</dbReference>
<gene>
    <name evidence="1" type="ORF">SAMN05444368_0524</name>
</gene>
<proteinExistence type="predicted"/>
<dbReference type="RefSeq" id="WP_074199180.1">
    <property type="nucleotide sequence ID" value="NZ_FSQZ01000001.1"/>
</dbReference>
<organism evidence="1 2">
    <name type="scientific">Acetomicrobium flavidum</name>
    <dbReference type="NCBI Taxonomy" id="49896"/>
    <lineage>
        <taxon>Bacteria</taxon>
        <taxon>Thermotogati</taxon>
        <taxon>Synergistota</taxon>
        <taxon>Synergistia</taxon>
        <taxon>Synergistales</taxon>
        <taxon>Acetomicrobiaceae</taxon>
        <taxon>Acetomicrobium</taxon>
    </lineage>
</organism>